<sequence length="36" mass="4112">MPIFYRVLLREHLPVKFSSDLLSARAITRLVGSLVI</sequence>
<dbReference type="EMBL" id="GBRH01239182">
    <property type="protein sequence ID" value="JAD58713.1"/>
    <property type="molecule type" value="Transcribed_RNA"/>
</dbReference>
<proteinExistence type="predicted"/>
<reference evidence="1" key="1">
    <citation type="submission" date="2014-09" db="EMBL/GenBank/DDBJ databases">
        <authorList>
            <person name="Magalhaes I.L.F."/>
            <person name="Oliveira U."/>
            <person name="Santos F.R."/>
            <person name="Vidigal T.H.D.A."/>
            <person name="Brescovit A.D."/>
            <person name="Santos A.J."/>
        </authorList>
    </citation>
    <scope>NUCLEOTIDE SEQUENCE</scope>
    <source>
        <tissue evidence="1">Shoot tissue taken approximately 20 cm above the soil surface</tissue>
    </source>
</reference>
<dbReference type="AlphaFoldDB" id="A0A0A9B983"/>
<organism evidence="1">
    <name type="scientific">Arundo donax</name>
    <name type="common">Giant reed</name>
    <name type="synonym">Donax arundinaceus</name>
    <dbReference type="NCBI Taxonomy" id="35708"/>
    <lineage>
        <taxon>Eukaryota</taxon>
        <taxon>Viridiplantae</taxon>
        <taxon>Streptophyta</taxon>
        <taxon>Embryophyta</taxon>
        <taxon>Tracheophyta</taxon>
        <taxon>Spermatophyta</taxon>
        <taxon>Magnoliopsida</taxon>
        <taxon>Liliopsida</taxon>
        <taxon>Poales</taxon>
        <taxon>Poaceae</taxon>
        <taxon>PACMAD clade</taxon>
        <taxon>Arundinoideae</taxon>
        <taxon>Arundineae</taxon>
        <taxon>Arundo</taxon>
    </lineage>
</organism>
<accession>A0A0A9B983</accession>
<protein>
    <submittedName>
        <fullName evidence="1">Uncharacterized protein</fullName>
    </submittedName>
</protein>
<evidence type="ECO:0000313" key="1">
    <source>
        <dbReference type="EMBL" id="JAD58713.1"/>
    </source>
</evidence>
<reference evidence="1" key="2">
    <citation type="journal article" date="2015" name="Data Brief">
        <title>Shoot transcriptome of the giant reed, Arundo donax.</title>
        <authorList>
            <person name="Barrero R.A."/>
            <person name="Guerrero F.D."/>
            <person name="Moolhuijzen P."/>
            <person name="Goolsby J.A."/>
            <person name="Tidwell J."/>
            <person name="Bellgard S.E."/>
            <person name="Bellgard M.I."/>
        </authorList>
    </citation>
    <scope>NUCLEOTIDE SEQUENCE</scope>
    <source>
        <tissue evidence="1">Shoot tissue taken approximately 20 cm above the soil surface</tissue>
    </source>
</reference>
<name>A0A0A9B983_ARUDO</name>